<dbReference type="AlphaFoldDB" id="A0A0F9CDI2"/>
<evidence type="ECO:0000313" key="1">
    <source>
        <dbReference type="EMBL" id="KKL47139.1"/>
    </source>
</evidence>
<reference evidence="1" key="1">
    <citation type="journal article" date="2015" name="Nature">
        <title>Complex archaea that bridge the gap between prokaryotes and eukaryotes.</title>
        <authorList>
            <person name="Spang A."/>
            <person name="Saw J.H."/>
            <person name="Jorgensen S.L."/>
            <person name="Zaremba-Niedzwiedzka K."/>
            <person name="Martijn J."/>
            <person name="Lind A.E."/>
            <person name="van Eijk R."/>
            <person name="Schleper C."/>
            <person name="Guy L."/>
            <person name="Ettema T.J."/>
        </authorList>
    </citation>
    <scope>NUCLEOTIDE SEQUENCE</scope>
</reference>
<proteinExistence type="predicted"/>
<comment type="caution">
    <text evidence="1">The sequence shown here is derived from an EMBL/GenBank/DDBJ whole genome shotgun (WGS) entry which is preliminary data.</text>
</comment>
<feature type="non-terminal residue" evidence="1">
    <location>
        <position position="55"/>
    </location>
</feature>
<gene>
    <name evidence="1" type="ORF">LCGC14_2338490</name>
</gene>
<sequence>MSLHKCPYCYRDVDETMAYILELHEFYAHLACILTNPRHYERKLILVLPAFNPRT</sequence>
<name>A0A0F9CDI2_9ZZZZ</name>
<organism evidence="1">
    <name type="scientific">marine sediment metagenome</name>
    <dbReference type="NCBI Taxonomy" id="412755"/>
    <lineage>
        <taxon>unclassified sequences</taxon>
        <taxon>metagenomes</taxon>
        <taxon>ecological metagenomes</taxon>
    </lineage>
</organism>
<protein>
    <submittedName>
        <fullName evidence="1">Uncharacterized protein</fullName>
    </submittedName>
</protein>
<dbReference type="EMBL" id="LAZR01033776">
    <property type="protein sequence ID" value="KKL47139.1"/>
    <property type="molecule type" value="Genomic_DNA"/>
</dbReference>
<accession>A0A0F9CDI2</accession>